<name>A0ABC8J2N5_ERUVS</name>
<evidence type="ECO:0000256" key="1">
    <source>
        <dbReference type="SAM" id="MobiDB-lite"/>
    </source>
</evidence>
<feature type="compositionally biased region" description="Basic and acidic residues" evidence="1">
    <location>
        <begin position="120"/>
        <end position="133"/>
    </location>
</feature>
<feature type="region of interest" description="Disordered" evidence="1">
    <location>
        <begin position="1"/>
        <end position="319"/>
    </location>
</feature>
<protein>
    <submittedName>
        <fullName evidence="2">Uncharacterized protein</fullName>
    </submittedName>
</protein>
<organism evidence="2 3">
    <name type="scientific">Eruca vesicaria subsp. sativa</name>
    <name type="common">Garden rocket</name>
    <name type="synonym">Eruca sativa</name>
    <dbReference type="NCBI Taxonomy" id="29727"/>
    <lineage>
        <taxon>Eukaryota</taxon>
        <taxon>Viridiplantae</taxon>
        <taxon>Streptophyta</taxon>
        <taxon>Embryophyta</taxon>
        <taxon>Tracheophyta</taxon>
        <taxon>Spermatophyta</taxon>
        <taxon>Magnoliopsida</taxon>
        <taxon>eudicotyledons</taxon>
        <taxon>Gunneridae</taxon>
        <taxon>Pentapetalae</taxon>
        <taxon>rosids</taxon>
        <taxon>malvids</taxon>
        <taxon>Brassicales</taxon>
        <taxon>Brassicaceae</taxon>
        <taxon>Brassiceae</taxon>
        <taxon>Eruca</taxon>
    </lineage>
</organism>
<feature type="compositionally biased region" description="Polar residues" evidence="1">
    <location>
        <begin position="243"/>
        <end position="261"/>
    </location>
</feature>
<sequence length="352" mass="38410">MAHRRISSAEKGKGGIYRRTSQARERSNYGEQRYARPPRDSSRQQELPAPPSRSYYRETNKILPEAKDTGSSASKNVYESPNGGNPLDPRLNQLPQKAVNEALGEVKKAMLQYTKSANPTEREAREERSRQSEEEGDFEETAIQMVRSSLGTSVERQKGDNRGGTPERVPEPQRLGPNPLSQGIVFGRVSTEAIPNSQERVPATLRLGPPTSPQPNLRSSGSGEGDEPPLSPALQARVPASLRLQSGTEILNSEETLGDTSNGKKKRGHPPGSRTVQDSTKVTQGEGSRRRRVVPNKPSPLRKKVNARRKASTAANDTTASLKMVMRLVSGVKSTAGGGSLHIVGREVSYKF</sequence>
<dbReference type="Proteomes" id="UP001642260">
    <property type="component" value="Unassembled WGS sequence"/>
</dbReference>
<dbReference type="AlphaFoldDB" id="A0ABC8J2N5"/>
<feature type="compositionally biased region" description="Basic residues" evidence="1">
    <location>
        <begin position="289"/>
        <end position="311"/>
    </location>
</feature>
<evidence type="ECO:0000313" key="3">
    <source>
        <dbReference type="Proteomes" id="UP001642260"/>
    </source>
</evidence>
<proteinExistence type="predicted"/>
<feature type="compositionally biased region" description="Polar residues" evidence="1">
    <location>
        <begin position="274"/>
        <end position="286"/>
    </location>
</feature>
<evidence type="ECO:0000313" key="2">
    <source>
        <dbReference type="EMBL" id="CAH8301452.1"/>
    </source>
</evidence>
<reference evidence="2 3" key="1">
    <citation type="submission" date="2022-03" db="EMBL/GenBank/DDBJ databases">
        <authorList>
            <person name="Macdonald S."/>
            <person name="Ahmed S."/>
            <person name="Newling K."/>
        </authorList>
    </citation>
    <scope>NUCLEOTIDE SEQUENCE [LARGE SCALE GENOMIC DNA]</scope>
</reference>
<dbReference type="EMBL" id="CAKOAT010055267">
    <property type="protein sequence ID" value="CAH8301452.1"/>
    <property type="molecule type" value="Genomic_DNA"/>
</dbReference>
<feature type="compositionally biased region" description="Basic and acidic residues" evidence="1">
    <location>
        <begin position="55"/>
        <end position="68"/>
    </location>
</feature>
<feature type="compositionally biased region" description="Basic and acidic residues" evidence="1">
    <location>
        <begin position="22"/>
        <end position="43"/>
    </location>
</feature>
<keyword evidence="3" id="KW-1185">Reference proteome</keyword>
<feature type="compositionally biased region" description="Polar residues" evidence="1">
    <location>
        <begin position="69"/>
        <end position="83"/>
    </location>
</feature>
<accession>A0ABC8J2N5</accession>
<comment type="caution">
    <text evidence="2">The sequence shown here is derived from an EMBL/GenBank/DDBJ whole genome shotgun (WGS) entry which is preliminary data.</text>
</comment>
<gene>
    <name evidence="2" type="ORF">ERUC_LOCUS2985</name>
</gene>